<organism evidence="2 3">
    <name type="scientific">Ascaris lumbricoides</name>
    <name type="common">Giant roundworm</name>
    <dbReference type="NCBI Taxonomy" id="6252"/>
    <lineage>
        <taxon>Eukaryota</taxon>
        <taxon>Metazoa</taxon>
        <taxon>Ecdysozoa</taxon>
        <taxon>Nematoda</taxon>
        <taxon>Chromadorea</taxon>
        <taxon>Rhabditida</taxon>
        <taxon>Spirurina</taxon>
        <taxon>Ascaridomorpha</taxon>
        <taxon>Ascaridoidea</taxon>
        <taxon>Ascarididae</taxon>
        <taxon>Ascaris</taxon>
    </lineage>
</organism>
<proteinExistence type="predicted"/>
<evidence type="ECO:0000256" key="1">
    <source>
        <dbReference type="SAM" id="Phobius"/>
    </source>
</evidence>
<name>A0A9J2QAF4_ASCLU</name>
<keyword evidence="2" id="KW-1185">Reference proteome</keyword>
<dbReference type="Proteomes" id="UP000036681">
    <property type="component" value="Unplaced"/>
</dbReference>
<keyword evidence="1" id="KW-1133">Transmembrane helix</keyword>
<keyword evidence="1" id="KW-0472">Membrane</keyword>
<evidence type="ECO:0000313" key="3">
    <source>
        <dbReference type="WBParaSite" id="ALUE_0001895201-mRNA-1"/>
    </source>
</evidence>
<reference evidence="3" key="1">
    <citation type="submission" date="2023-03" db="UniProtKB">
        <authorList>
            <consortium name="WormBaseParasite"/>
        </authorList>
    </citation>
    <scope>IDENTIFICATION</scope>
</reference>
<protein>
    <submittedName>
        <fullName evidence="3">Uncharacterized protein</fullName>
    </submittedName>
</protein>
<accession>A0A9J2QAF4</accession>
<evidence type="ECO:0000313" key="2">
    <source>
        <dbReference type="Proteomes" id="UP000036681"/>
    </source>
</evidence>
<keyword evidence="1" id="KW-0812">Transmembrane</keyword>
<sequence length="98" mass="11340">MFYLKYTEAFSEEKITDTIRDLLVSDIERSSTISAPVDCNPKKSNSDEDEQRFYKLRINSILIAFGTILVCLLLTAIFYWITVIRLAQLYAPLQMPII</sequence>
<dbReference type="WBParaSite" id="ALUE_0001895201-mRNA-1">
    <property type="protein sequence ID" value="ALUE_0001895201-mRNA-1"/>
    <property type="gene ID" value="ALUE_0001895201"/>
</dbReference>
<feature type="transmembrane region" description="Helical" evidence="1">
    <location>
        <begin position="61"/>
        <end position="81"/>
    </location>
</feature>
<dbReference type="AlphaFoldDB" id="A0A9J2QAF4"/>